<dbReference type="Proteomes" id="UP000184080">
    <property type="component" value="Unassembled WGS sequence"/>
</dbReference>
<feature type="domain" description="VTT" evidence="7">
    <location>
        <begin position="70"/>
        <end position="195"/>
    </location>
</feature>
<evidence type="ECO:0000256" key="3">
    <source>
        <dbReference type="ARBA" id="ARBA00022692"/>
    </source>
</evidence>
<protein>
    <recommendedName>
        <fullName evidence="6">TVP38/TMEM64 family membrane protein</fullName>
    </recommendedName>
</protein>
<evidence type="ECO:0000256" key="6">
    <source>
        <dbReference type="RuleBase" id="RU366058"/>
    </source>
</evidence>
<evidence type="ECO:0000256" key="5">
    <source>
        <dbReference type="ARBA" id="ARBA00023136"/>
    </source>
</evidence>
<keyword evidence="3 6" id="KW-0812">Transmembrane</keyword>
<organism evidence="8 9">
    <name type="scientific">Clostridium amylolyticum</name>
    <dbReference type="NCBI Taxonomy" id="1121298"/>
    <lineage>
        <taxon>Bacteria</taxon>
        <taxon>Bacillati</taxon>
        <taxon>Bacillota</taxon>
        <taxon>Clostridia</taxon>
        <taxon>Eubacteriales</taxon>
        <taxon>Clostridiaceae</taxon>
        <taxon>Clostridium</taxon>
    </lineage>
</organism>
<feature type="transmembrane region" description="Helical" evidence="6">
    <location>
        <begin position="49"/>
        <end position="70"/>
    </location>
</feature>
<feature type="transmembrane region" description="Helical" evidence="6">
    <location>
        <begin position="175"/>
        <end position="193"/>
    </location>
</feature>
<dbReference type="RefSeq" id="WP_073007519.1">
    <property type="nucleotide sequence ID" value="NZ_FQZO01000004.1"/>
</dbReference>
<dbReference type="AlphaFoldDB" id="A0A1M6I8V3"/>
<dbReference type="PANTHER" id="PTHR12677:SF59">
    <property type="entry name" value="GOLGI APPARATUS MEMBRANE PROTEIN TVP38-RELATED"/>
    <property type="match status" value="1"/>
</dbReference>
<reference evidence="8 9" key="1">
    <citation type="submission" date="2016-11" db="EMBL/GenBank/DDBJ databases">
        <authorList>
            <person name="Jaros S."/>
            <person name="Januszkiewicz K."/>
            <person name="Wedrychowicz H."/>
        </authorList>
    </citation>
    <scope>NUCLEOTIDE SEQUENCE [LARGE SCALE GENOMIC DNA]</scope>
    <source>
        <strain evidence="8 9">DSM 21864</strain>
    </source>
</reference>
<dbReference type="EMBL" id="FQZO01000004">
    <property type="protein sequence ID" value="SHJ30833.1"/>
    <property type="molecule type" value="Genomic_DNA"/>
</dbReference>
<dbReference type="STRING" id="1121298.SAMN05444401_2692"/>
<name>A0A1M6I8V3_9CLOT</name>
<keyword evidence="4 6" id="KW-1133">Transmembrane helix</keyword>
<dbReference type="Pfam" id="PF09335">
    <property type="entry name" value="VTT_dom"/>
    <property type="match status" value="1"/>
</dbReference>
<evidence type="ECO:0000313" key="9">
    <source>
        <dbReference type="Proteomes" id="UP000184080"/>
    </source>
</evidence>
<sequence length="237" mass="27124">MEKWSKKKKIKTIIYILCAVAFLLIYIHLYRKYGIFKNPSEIRNFILQYGSYGFLVYILLQIIQIVVFFIPGEIFQIAGGYIYGSLWGGVLSLIGTAIGSTITYWIAHRFGKPFVHKILSRNNFWILEKLDKLGSSKKQKKKINAVVFLLYLIPGVPKDILGYVCGISEISFRDFIIYSLIGRIPALFVSVYFGEKFSKDNIPLLIIIAVVMSILFLIGVVYGKKIIHSMSDEEIEN</sequence>
<dbReference type="OrthoDB" id="3173541at2"/>
<accession>A0A1M6I8V3</accession>
<comment type="subcellular location">
    <subcellularLocation>
        <location evidence="1 6">Cell membrane</location>
        <topology evidence="1 6">Multi-pass membrane protein</topology>
    </subcellularLocation>
</comment>
<dbReference type="PANTHER" id="PTHR12677">
    <property type="entry name" value="GOLGI APPARATUS MEMBRANE PROTEIN TVP38-RELATED"/>
    <property type="match status" value="1"/>
</dbReference>
<keyword evidence="2 6" id="KW-1003">Cell membrane</keyword>
<dbReference type="InterPro" id="IPR015414">
    <property type="entry name" value="TMEM64"/>
</dbReference>
<feature type="transmembrane region" description="Helical" evidence="6">
    <location>
        <begin position="143"/>
        <end position="163"/>
    </location>
</feature>
<feature type="transmembrane region" description="Helical" evidence="6">
    <location>
        <begin position="12"/>
        <end position="29"/>
    </location>
</feature>
<gene>
    <name evidence="8" type="ORF">SAMN05444401_2692</name>
</gene>
<feature type="transmembrane region" description="Helical" evidence="6">
    <location>
        <begin position="82"/>
        <end position="107"/>
    </location>
</feature>
<evidence type="ECO:0000256" key="4">
    <source>
        <dbReference type="ARBA" id="ARBA00022989"/>
    </source>
</evidence>
<dbReference type="InterPro" id="IPR032816">
    <property type="entry name" value="VTT_dom"/>
</dbReference>
<evidence type="ECO:0000256" key="1">
    <source>
        <dbReference type="ARBA" id="ARBA00004651"/>
    </source>
</evidence>
<feature type="transmembrane region" description="Helical" evidence="6">
    <location>
        <begin position="205"/>
        <end position="223"/>
    </location>
</feature>
<keyword evidence="9" id="KW-1185">Reference proteome</keyword>
<comment type="similarity">
    <text evidence="6">Belongs to the TVP38/TMEM64 family.</text>
</comment>
<evidence type="ECO:0000313" key="8">
    <source>
        <dbReference type="EMBL" id="SHJ30833.1"/>
    </source>
</evidence>
<proteinExistence type="inferred from homology"/>
<evidence type="ECO:0000259" key="7">
    <source>
        <dbReference type="Pfam" id="PF09335"/>
    </source>
</evidence>
<keyword evidence="5 6" id="KW-0472">Membrane</keyword>
<evidence type="ECO:0000256" key="2">
    <source>
        <dbReference type="ARBA" id="ARBA00022475"/>
    </source>
</evidence>
<dbReference type="GO" id="GO:0005886">
    <property type="term" value="C:plasma membrane"/>
    <property type="evidence" value="ECO:0007669"/>
    <property type="project" value="UniProtKB-SubCell"/>
</dbReference>